<accession>Q7U9N1</accession>
<dbReference type="KEGG" id="syw:SYNW0223"/>
<dbReference type="SUPFAM" id="SSF52425">
    <property type="entry name" value="Cryptochrome/photolyase, N-terminal domain"/>
    <property type="match status" value="1"/>
</dbReference>
<organism evidence="1 2">
    <name type="scientific">Parasynechococcus marenigrum (strain WH8102)</name>
    <dbReference type="NCBI Taxonomy" id="84588"/>
    <lineage>
        <taxon>Bacteria</taxon>
        <taxon>Bacillati</taxon>
        <taxon>Cyanobacteriota</taxon>
        <taxon>Cyanophyceae</taxon>
        <taxon>Synechococcales</taxon>
        <taxon>Prochlorococcaceae</taxon>
        <taxon>Parasynechococcus</taxon>
        <taxon>Parasynechococcus marenigrum</taxon>
    </lineage>
</organism>
<dbReference type="InterPro" id="IPR036155">
    <property type="entry name" value="Crypto/Photolyase_N_sf"/>
</dbReference>
<gene>
    <name evidence="1" type="ordered locus">SYNW0223</name>
</gene>
<proteinExistence type="predicted"/>
<dbReference type="AlphaFoldDB" id="Q7U9N1"/>
<dbReference type="InterPro" id="IPR014729">
    <property type="entry name" value="Rossmann-like_a/b/a_fold"/>
</dbReference>
<keyword evidence="2" id="KW-1185">Reference proteome</keyword>
<reference evidence="1 2" key="1">
    <citation type="journal article" date="2003" name="Nature">
        <title>The genome of a motile marine Synechococcus.</title>
        <authorList>
            <person name="Palenik B."/>
            <person name="Brahamsha B."/>
            <person name="Larimer F."/>
            <person name="Land M."/>
            <person name="Hauser L."/>
            <person name="Chain P."/>
            <person name="Lamerdin J."/>
            <person name="Regala W."/>
            <person name="Allen E.A."/>
            <person name="McCarren J."/>
            <person name="Paulsen I."/>
            <person name="Dufresne A."/>
            <person name="Partensky F."/>
            <person name="Webb E."/>
            <person name="Waterbury J."/>
        </authorList>
    </citation>
    <scope>NUCLEOTIDE SEQUENCE [LARGE SCALE GENOMIC DNA]</scope>
    <source>
        <strain evidence="1 2">WH8102</strain>
    </source>
</reference>
<sequence length="145" mass="16271">MTMQRPILWIHDEALGPANPALRAWPDAPALFVFDTQWIQASRISRKRLGFLYEAALELPLTLRKGDVAAEVLAFAQRHDADGVVTSSAVDPRLQQIADAIGAELPLDELDPDPFVELPRPPRLGRFSRYWREAEPVVWEGYSPG</sequence>
<dbReference type="HOGENOM" id="CLU_1805192_0_0_3"/>
<dbReference type="STRING" id="84588.SYNW0223"/>
<dbReference type="EMBL" id="BX569689">
    <property type="protein sequence ID" value="CAE06738.1"/>
    <property type="molecule type" value="Genomic_DNA"/>
</dbReference>
<dbReference type="RefSeq" id="WP_011127099.1">
    <property type="nucleotide sequence ID" value="NC_005070.1"/>
</dbReference>
<dbReference type="Proteomes" id="UP000001422">
    <property type="component" value="Chromosome"/>
</dbReference>
<dbReference type="eggNOG" id="COG0415">
    <property type="taxonomic scope" value="Bacteria"/>
</dbReference>
<name>Q7U9N1_PARMW</name>
<evidence type="ECO:0000313" key="1">
    <source>
        <dbReference type="EMBL" id="CAE06738.1"/>
    </source>
</evidence>
<protein>
    <submittedName>
        <fullName evidence="1">Uncharacterized protein</fullName>
    </submittedName>
</protein>
<dbReference type="Gene3D" id="3.40.50.620">
    <property type="entry name" value="HUPs"/>
    <property type="match status" value="1"/>
</dbReference>
<evidence type="ECO:0000313" key="2">
    <source>
        <dbReference type="Proteomes" id="UP000001422"/>
    </source>
</evidence>